<dbReference type="VEuPathDB" id="FungiDB:CPSG_05317"/>
<gene>
    <name evidence="2" type="ORF">CPSG_05317</name>
</gene>
<dbReference type="OMA" id="ATEDNSH"/>
<dbReference type="EMBL" id="GL636492">
    <property type="protein sequence ID" value="EFW18631.1"/>
    <property type="molecule type" value="Genomic_DNA"/>
</dbReference>
<evidence type="ECO:0000313" key="2">
    <source>
        <dbReference type="EMBL" id="EFW18631.1"/>
    </source>
</evidence>
<keyword evidence="3" id="KW-1185">Reference proteome</keyword>
<reference evidence="3" key="1">
    <citation type="journal article" date="2010" name="Genome Res.">
        <title>Population genomic sequencing of Coccidioides fungi reveals recent hybridization and transposon control.</title>
        <authorList>
            <person name="Neafsey D.E."/>
            <person name="Barker B.M."/>
            <person name="Sharpton T.J."/>
            <person name="Stajich J.E."/>
            <person name="Park D.J."/>
            <person name="Whiston E."/>
            <person name="Hung C.-Y."/>
            <person name="McMahan C."/>
            <person name="White J."/>
            <person name="Sykes S."/>
            <person name="Heiman D."/>
            <person name="Young S."/>
            <person name="Zeng Q."/>
            <person name="Abouelleil A."/>
            <person name="Aftuck L."/>
            <person name="Bessette D."/>
            <person name="Brown A."/>
            <person name="FitzGerald M."/>
            <person name="Lui A."/>
            <person name="Macdonald J.P."/>
            <person name="Priest M."/>
            <person name="Orbach M.J."/>
            <person name="Galgiani J.N."/>
            <person name="Kirkland T.N."/>
            <person name="Cole G.T."/>
            <person name="Birren B.W."/>
            <person name="Henn M.R."/>
            <person name="Taylor J.W."/>
            <person name="Rounsley S.D."/>
        </authorList>
    </citation>
    <scope>NUCLEOTIDE SEQUENCE [LARGE SCALE GENOMIC DNA]</scope>
    <source>
        <strain evidence="3">RMSCC 757 / Silveira</strain>
    </source>
</reference>
<name>E9D549_COCPS</name>
<dbReference type="HOGENOM" id="CLU_1440932_0_0_1"/>
<keyword evidence="1" id="KW-0175">Coiled coil</keyword>
<proteinExistence type="predicted"/>
<protein>
    <submittedName>
        <fullName evidence="2">Predicted protein</fullName>
    </submittedName>
</protein>
<sequence length="188" mass="21915">MNQERQFPYLGTVLSHRRRASAPELSLEPETDILVTGEEHKEAIKCLEWLYYRKIKTLEDTINRLSGKLQCETDTRQFLEDKVAELKKRAEMINQKFLMLQNQTQSVHQSNKILHQALQKAIEDAGHVRQVNSTILGQVEEYKRVSEHLRQVNLATLGRVGEYKRALEHLCHKCGLNIHEITQPEGRY</sequence>
<feature type="coiled-coil region" evidence="1">
    <location>
        <begin position="55"/>
        <end position="103"/>
    </location>
</feature>
<accession>E9D549</accession>
<reference evidence="3" key="2">
    <citation type="submission" date="2010-03" db="EMBL/GenBank/DDBJ databases">
        <title>The genome sequence of Coccidioides posadasii strain Silveira.</title>
        <authorList>
            <consortium name="The Broad Institute Genome Sequencing Center for Infectious Disease"/>
            <person name="Neafsey D."/>
            <person name="Orbach M."/>
            <person name="Henn M.R."/>
            <person name="Cole G.T."/>
            <person name="Galgiani J."/>
            <person name="Gardner M.J."/>
            <person name="Kirkland T.N."/>
            <person name="Taylor J.W."/>
            <person name="Young S.K."/>
            <person name="Zeng Q."/>
            <person name="Koehrsen M."/>
            <person name="Alvarado L."/>
            <person name="Berlin A."/>
            <person name="Borenstein D."/>
            <person name="Chapman S.B."/>
            <person name="Chen Z."/>
            <person name="Engels R."/>
            <person name="Freedman E."/>
            <person name="Gellesch M."/>
            <person name="Goldberg J."/>
            <person name="Griggs A."/>
            <person name="Gujja S."/>
            <person name="Heilman E."/>
            <person name="Heiman D."/>
            <person name="Howarth C."/>
            <person name="Jen D."/>
            <person name="Larson L."/>
            <person name="Mehta T."/>
            <person name="Neiman D."/>
            <person name="Park D."/>
            <person name="Pearson M."/>
            <person name="Richards J."/>
            <person name="Roberts A."/>
            <person name="Saif S."/>
            <person name="Shea T."/>
            <person name="Shenoy N."/>
            <person name="Sisk P."/>
            <person name="Stolte C."/>
            <person name="Sykes S."/>
            <person name="Walk T."/>
            <person name="White J."/>
            <person name="Yandava C."/>
            <person name="Haas B."/>
            <person name="Nusbaum C."/>
            <person name="Birren B."/>
        </authorList>
    </citation>
    <scope>NUCLEOTIDE SEQUENCE [LARGE SCALE GENOMIC DNA]</scope>
    <source>
        <strain evidence="3">RMSCC 757 / Silveira</strain>
    </source>
</reference>
<evidence type="ECO:0000313" key="3">
    <source>
        <dbReference type="Proteomes" id="UP000002497"/>
    </source>
</evidence>
<dbReference type="Proteomes" id="UP000002497">
    <property type="component" value="Unassembled WGS sequence"/>
</dbReference>
<evidence type="ECO:0000256" key="1">
    <source>
        <dbReference type="SAM" id="Coils"/>
    </source>
</evidence>
<dbReference type="AlphaFoldDB" id="E9D549"/>
<organism evidence="3">
    <name type="scientific">Coccidioides posadasii (strain RMSCC 757 / Silveira)</name>
    <name type="common">Valley fever fungus</name>
    <dbReference type="NCBI Taxonomy" id="443226"/>
    <lineage>
        <taxon>Eukaryota</taxon>
        <taxon>Fungi</taxon>
        <taxon>Dikarya</taxon>
        <taxon>Ascomycota</taxon>
        <taxon>Pezizomycotina</taxon>
        <taxon>Eurotiomycetes</taxon>
        <taxon>Eurotiomycetidae</taxon>
        <taxon>Onygenales</taxon>
        <taxon>Onygenaceae</taxon>
        <taxon>Coccidioides</taxon>
    </lineage>
</organism>